<dbReference type="EMBL" id="JAFBEC010000018">
    <property type="protein sequence ID" value="MBM7634887.1"/>
    <property type="molecule type" value="Genomic_DNA"/>
</dbReference>
<evidence type="ECO:0000313" key="3">
    <source>
        <dbReference type="Proteomes" id="UP000741863"/>
    </source>
</evidence>
<comment type="caution">
    <text evidence="2">The sequence shown here is derived from an EMBL/GenBank/DDBJ whole genome shotgun (WGS) entry which is preliminary data.</text>
</comment>
<dbReference type="Proteomes" id="UP000741863">
    <property type="component" value="Unassembled WGS sequence"/>
</dbReference>
<accession>A0ABS2PI02</accession>
<evidence type="ECO:0000313" key="2">
    <source>
        <dbReference type="EMBL" id="MBM7634887.1"/>
    </source>
</evidence>
<reference evidence="2 3" key="1">
    <citation type="submission" date="2021-01" db="EMBL/GenBank/DDBJ databases">
        <title>Genomic Encyclopedia of Type Strains, Phase IV (KMG-IV): sequencing the most valuable type-strain genomes for metagenomic binning, comparative biology and taxonomic classification.</title>
        <authorList>
            <person name="Goeker M."/>
        </authorList>
    </citation>
    <scope>NUCLEOTIDE SEQUENCE [LARGE SCALE GENOMIC DNA]</scope>
    <source>
        <strain evidence="2 3">DSM 25540</strain>
    </source>
</reference>
<protein>
    <submittedName>
        <fullName evidence="2">Uncharacterized protein</fullName>
    </submittedName>
</protein>
<organism evidence="2 3">
    <name type="scientific">Geomicrobium sediminis</name>
    <dbReference type="NCBI Taxonomy" id="1347788"/>
    <lineage>
        <taxon>Bacteria</taxon>
        <taxon>Bacillati</taxon>
        <taxon>Bacillota</taxon>
        <taxon>Bacilli</taxon>
        <taxon>Bacillales</taxon>
        <taxon>Geomicrobium</taxon>
    </lineage>
</organism>
<feature type="region of interest" description="Disordered" evidence="1">
    <location>
        <begin position="1"/>
        <end position="21"/>
    </location>
</feature>
<evidence type="ECO:0000256" key="1">
    <source>
        <dbReference type="SAM" id="MobiDB-lite"/>
    </source>
</evidence>
<gene>
    <name evidence="2" type="ORF">JOD17_004014</name>
</gene>
<proteinExistence type="predicted"/>
<feature type="compositionally biased region" description="Polar residues" evidence="1">
    <location>
        <begin position="1"/>
        <end position="17"/>
    </location>
</feature>
<name>A0ABS2PI02_9BACL</name>
<sequence>MVDPQIQSRKNGSSADENSTKHSDATKMMYFSWRSESHQYWEAGKLASWLFLNSQLFYRKNFVLMQGIFTRSYLHILQKKVT</sequence>
<keyword evidence="3" id="KW-1185">Reference proteome</keyword>